<gene>
    <name evidence="2" type="ORF">C2G38_2168258</name>
</gene>
<evidence type="ECO:0000313" key="2">
    <source>
        <dbReference type="EMBL" id="RIB24583.1"/>
    </source>
</evidence>
<feature type="compositionally biased region" description="Low complexity" evidence="1">
    <location>
        <begin position="26"/>
        <end position="48"/>
    </location>
</feature>
<dbReference type="Proteomes" id="UP000266673">
    <property type="component" value="Unassembled WGS sequence"/>
</dbReference>
<proteinExistence type="predicted"/>
<sequence>MKAPIEAPEWAISATYHSEEEEEPSDSNNNNGGRSNSRSNSGSNNNRNGRTVFLGLAFLHKAGIFHNDQYNATEDSKSLPRKAESFDTSCTTPDSSQDDLCLTQIQVKSINALEDIAQVESTELY</sequence>
<evidence type="ECO:0000256" key="1">
    <source>
        <dbReference type="SAM" id="MobiDB-lite"/>
    </source>
</evidence>
<accession>A0A397VX81</accession>
<feature type="region of interest" description="Disordered" evidence="1">
    <location>
        <begin position="1"/>
        <end position="48"/>
    </location>
</feature>
<protein>
    <submittedName>
        <fullName evidence="2">Uncharacterized protein</fullName>
    </submittedName>
</protein>
<comment type="caution">
    <text evidence="2">The sequence shown here is derived from an EMBL/GenBank/DDBJ whole genome shotgun (WGS) entry which is preliminary data.</text>
</comment>
<dbReference type="EMBL" id="QKWP01000211">
    <property type="protein sequence ID" value="RIB24583.1"/>
    <property type="molecule type" value="Genomic_DNA"/>
</dbReference>
<reference evidence="2 3" key="1">
    <citation type="submission" date="2018-06" db="EMBL/GenBank/DDBJ databases">
        <title>Comparative genomics reveals the genomic features of Rhizophagus irregularis, R. cerebriforme, R. diaphanum and Gigaspora rosea, and their symbiotic lifestyle signature.</title>
        <authorList>
            <person name="Morin E."/>
            <person name="San Clemente H."/>
            <person name="Chen E.C.H."/>
            <person name="De La Providencia I."/>
            <person name="Hainaut M."/>
            <person name="Kuo A."/>
            <person name="Kohler A."/>
            <person name="Murat C."/>
            <person name="Tang N."/>
            <person name="Roy S."/>
            <person name="Loubradou J."/>
            <person name="Henrissat B."/>
            <person name="Grigoriev I.V."/>
            <person name="Corradi N."/>
            <person name="Roux C."/>
            <person name="Martin F.M."/>
        </authorList>
    </citation>
    <scope>NUCLEOTIDE SEQUENCE [LARGE SCALE GENOMIC DNA]</scope>
    <source>
        <strain evidence="2 3">DAOM 194757</strain>
    </source>
</reference>
<organism evidence="2 3">
    <name type="scientific">Gigaspora rosea</name>
    <dbReference type="NCBI Taxonomy" id="44941"/>
    <lineage>
        <taxon>Eukaryota</taxon>
        <taxon>Fungi</taxon>
        <taxon>Fungi incertae sedis</taxon>
        <taxon>Mucoromycota</taxon>
        <taxon>Glomeromycotina</taxon>
        <taxon>Glomeromycetes</taxon>
        <taxon>Diversisporales</taxon>
        <taxon>Gigasporaceae</taxon>
        <taxon>Gigaspora</taxon>
    </lineage>
</organism>
<name>A0A397VX81_9GLOM</name>
<evidence type="ECO:0000313" key="3">
    <source>
        <dbReference type="Proteomes" id="UP000266673"/>
    </source>
</evidence>
<keyword evidence="3" id="KW-1185">Reference proteome</keyword>
<dbReference type="AlphaFoldDB" id="A0A397VX81"/>